<evidence type="ECO:0000313" key="1">
    <source>
        <dbReference type="EMBL" id="CAF1565537.1"/>
    </source>
</evidence>
<dbReference type="Proteomes" id="UP000677228">
    <property type="component" value="Unassembled WGS sequence"/>
</dbReference>
<accession>A0A8S2USX5</accession>
<dbReference type="Gene3D" id="1.25.40.10">
    <property type="entry name" value="Tetratricopeptide repeat domain"/>
    <property type="match status" value="1"/>
</dbReference>
<name>A0A8S2USX5_9BILA</name>
<organism evidence="2 3">
    <name type="scientific">Didymodactylos carnosus</name>
    <dbReference type="NCBI Taxonomy" id="1234261"/>
    <lineage>
        <taxon>Eukaryota</taxon>
        <taxon>Metazoa</taxon>
        <taxon>Spiralia</taxon>
        <taxon>Gnathifera</taxon>
        <taxon>Rotifera</taxon>
        <taxon>Eurotatoria</taxon>
        <taxon>Bdelloidea</taxon>
        <taxon>Philodinida</taxon>
        <taxon>Philodinidae</taxon>
        <taxon>Didymodactylos</taxon>
    </lineage>
</organism>
<dbReference type="InterPro" id="IPR011990">
    <property type="entry name" value="TPR-like_helical_dom_sf"/>
</dbReference>
<dbReference type="EMBL" id="CAJOBA010065422">
    <property type="protein sequence ID" value="CAF4358508.1"/>
    <property type="molecule type" value="Genomic_DNA"/>
</dbReference>
<proteinExistence type="predicted"/>
<dbReference type="AlphaFoldDB" id="A0A8S2USX5"/>
<reference evidence="2" key="1">
    <citation type="submission" date="2021-02" db="EMBL/GenBank/DDBJ databases">
        <authorList>
            <person name="Nowell W R."/>
        </authorList>
    </citation>
    <scope>NUCLEOTIDE SEQUENCE</scope>
</reference>
<dbReference type="EMBL" id="CAJNOK010042712">
    <property type="protein sequence ID" value="CAF1565537.1"/>
    <property type="molecule type" value="Genomic_DNA"/>
</dbReference>
<protein>
    <submittedName>
        <fullName evidence="2">Uncharacterized protein</fullName>
    </submittedName>
</protein>
<feature type="non-terminal residue" evidence="2">
    <location>
        <position position="1"/>
    </location>
</feature>
<dbReference type="Proteomes" id="UP000682733">
    <property type="component" value="Unassembled WGS sequence"/>
</dbReference>
<evidence type="ECO:0000313" key="2">
    <source>
        <dbReference type="EMBL" id="CAF4358508.1"/>
    </source>
</evidence>
<comment type="caution">
    <text evidence="2">The sequence shown here is derived from an EMBL/GenBank/DDBJ whole genome shotgun (WGS) entry which is preliminary data.</text>
</comment>
<dbReference type="SUPFAM" id="SSF48452">
    <property type="entry name" value="TPR-like"/>
    <property type="match status" value="1"/>
</dbReference>
<sequence length="265" mass="30598">NTAAYANVSSISQFPDEEEILFDLGVKLVIKGCSYDDDKKLWIFKLKPISNDDHTVHAIEYYEMKLQYCGDNNPSDRKELLETALVLGEAYLELKNYDRALTLYHKYMPWSFTNDMKSTEGEDKIIDAIGDVYWEKGEFDVALEMYSDFANRTVIKKVETSSGGMTAQSSLPSNVWKALNVYRKLEDETEKKFTKVYTGLSVEYYMDAIYKPWLLKNLRGPYALTASKIEEKKLSDEGNQVGLVQCHINFGKIYFKRNQFHLALE</sequence>
<gene>
    <name evidence="1" type="ORF">OVA965_LOCUS40058</name>
    <name evidence="2" type="ORF">TMI583_LOCUS41450</name>
</gene>
<evidence type="ECO:0000313" key="3">
    <source>
        <dbReference type="Proteomes" id="UP000682733"/>
    </source>
</evidence>